<evidence type="ECO:0000313" key="1">
    <source>
        <dbReference type="EMBL" id="KAI3683783.1"/>
    </source>
</evidence>
<gene>
    <name evidence="1" type="ORF">L1987_84298</name>
</gene>
<comment type="caution">
    <text evidence="1">The sequence shown here is derived from an EMBL/GenBank/DDBJ whole genome shotgun (WGS) entry which is preliminary data.</text>
</comment>
<keyword evidence="2" id="KW-1185">Reference proteome</keyword>
<reference evidence="1 2" key="2">
    <citation type="journal article" date="2022" name="Mol. Ecol. Resour.">
        <title>The genomes of chicory, endive, great burdock and yacon provide insights into Asteraceae paleo-polyploidization history and plant inulin production.</title>
        <authorList>
            <person name="Fan W."/>
            <person name="Wang S."/>
            <person name="Wang H."/>
            <person name="Wang A."/>
            <person name="Jiang F."/>
            <person name="Liu H."/>
            <person name="Zhao H."/>
            <person name="Xu D."/>
            <person name="Zhang Y."/>
        </authorList>
    </citation>
    <scope>NUCLEOTIDE SEQUENCE [LARGE SCALE GENOMIC DNA]</scope>
    <source>
        <strain evidence="2">cv. Yunnan</strain>
        <tissue evidence="1">Leaves</tissue>
    </source>
</reference>
<accession>A0ACB8YEI0</accession>
<organism evidence="1 2">
    <name type="scientific">Smallanthus sonchifolius</name>
    <dbReference type="NCBI Taxonomy" id="185202"/>
    <lineage>
        <taxon>Eukaryota</taxon>
        <taxon>Viridiplantae</taxon>
        <taxon>Streptophyta</taxon>
        <taxon>Embryophyta</taxon>
        <taxon>Tracheophyta</taxon>
        <taxon>Spermatophyta</taxon>
        <taxon>Magnoliopsida</taxon>
        <taxon>eudicotyledons</taxon>
        <taxon>Gunneridae</taxon>
        <taxon>Pentapetalae</taxon>
        <taxon>asterids</taxon>
        <taxon>campanulids</taxon>
        <taxon>Asterales</taxon>
        <taxon>Asteraceae</taxon>
        <taxon>Asteroideae</taxon>
        <taxon>Heliantheae alliance</taxon>
        <taxon>Millerieae</taxon>
        <taxon>Smallanthus</taxon>
    </lineage>
</organism>
<dbReference type="Proteomes" id="UP001056120">
    <property type="component" value="Linkage Group LG28"/>
</dbReference>
<sequence>MTNTTTAPNTQLRVGAQSTTKLAKSTRTPSVLEQMVHTTYLDMGSKQHWMAGGGANEKEAPESSSKATSNMNDKLNELLDPYVQSLSKVSLPRVLWRKRKSMLILMTKKK</sequence>
<name>A0ACB8YEI0_9ASTR</name>
<dbReference type="EMBL" id="CM042045">
    <property type="protein sequence ID" value="KAI3683783.1"/>
    <property type="molecule type" value="Genomic_DNA"/>
</dbReference>
<evidence type="ECO:0000313" key="2">
    <source>
        <dbReference type="Proteomes" id="UP001056120"/>
    </source>
</evidence>
<reference evidence="2" key="1">
    <citation type="journal article" date="2022" name="Mol. Ecol. Resour.">
        <title>The genomes of chicory, endive, great burdock and yacon provide insights into Asteraceae palaeo-polyploidization history and plant inulin production.</title>
        <authorList>
            <person name="Fan W."/>
            <person name="Wang S."/>
            <person name="Wang H."/>
            <person name="Wang A."/>
            <person name="Jiang F."/>
            <person name="Liu H."/>
            <person name="Zhao H."/>
            <person name="Xu D."/>
            <person name="Zhang Y."/>
        </authorList>
    </citation>
    <scope>NUCLEOTIDE SEQUENCE [LARGE SCALE GENOMIC DNA]</scope>
    <source>
        <strain evidence="2">cv. Yunnan</strain>
    </source>
</reference>
<proteinExistence type="predicted"/>
<protein>
    <submittedName>
        <fullName evidence="1">Uncharacterized protein</fullName>
    </submittedName>
</protein>